<name>A0A9R1X2G1_LACSA</name>
<dbReference type="AlphaFoldDB" id="A0A9R1X2G1"/>
<reference evidence="1 2" key="1">
    <citation type="journal article" date="2017" name="Nat. Commun.">
        <title>Genome assembly with in vitro proximity ligation data and whole-genome triplication in lettuce.</title>
        <authorList>
            <person name="Reyes-Chin-Wo S."/>
            <person name="Wang Z."/>
            <person name="Yang X."/>
            <person name="Kozik A."/>
            <person name="Arikit S."/>
            <person name="Song C."/>
            <person name="Xia L."/>
            <person name="Froenicke L."/>
            <person name="Lavelle D.O."/>
            <person name="Truco M.J."/>
            <person name="Xia R."/>
            <person name="Zhu S."/>
            <person name="Xu C."/>
            <person name="Xu H."/>
            <person name="Xu X."/>
            <person name="Cox K."/>
            <person name="Korf I."/>
            <person name="Meyers B.C."/>
            <person name="Michelmore R.W."/>
        </authorList>
    </citation>
    <scope>NUCLEOTIDE SEQUENCE [LARGE SCALE GENOMIC DNA]</scope>
    <source>
        <strain evidence="2">cv. Salinas</strain>
        <tissue evidence="1">Seedlings</tissue>
    </source>
</reference>
<proteinExistence type="predicted"/>
<organism evidence="1 2">
    <name type="scientific">Lactuca sativa</name>
    <name type="common">Garden lettuce</name>
    <dbReference type="NCBI Taxonomy" id="4236"/>
    <lineage>
        <taxon>Eukaryota</taxon>
        <taxon>Viridiplantae</taxon>
        <taxon>Streptophyta</taxon>
        <taxon>Embryophyta</taxon>
        <taxon>Tracheophyta</taxon>
        <taxon>Spermatophyta</taxon>
        <taxon>Magnoliopsida</taxon>
        <taxon>eudicotyledons</taxon>
        <taxon>Gunneridae</taxon>
        <taxon>Pentapetalae</taxon>
        <taxon>asterids</taxon>
        <taxon>campanulids</taxon>
        <taxon>Asterales</taxon>
        <taxon>Asteraceae</taxon>
        <taxon>Cichorioideae</taxon>
        <taxon>Cichorieae</taxon>
        <taxon>Lactucinae</taxon>
        <taxon>Lactuca</taxon>
    </lineage>
</organism>
<gene>
    <name evidence="1" type="ORF">LSAT_V11C700351680</name>
</gene>
<evidence type="ECO:0000313" key="1">
    <source>
        <dbReference type="EMBL" id="KAJ0195909.1"/>
    </source>
</evidence>
<keyword evidence="2" id="KW-1185">Reference proteome</keyword>
<protein>
    <submittedName>
        <fullName evidence="1">Uncharacterized protein</fullName>
    </submittedName>
</protein>
<comment type="caution">
    <text evidence="1">The sequence shown here is derived from an EMBL/GenBank/DDBJ whole genome shotgun (WGS) entry which is preliminary data.</text>
</comment>
<sequence length="118" mass="13822">MLTEAIHDYIQRTFDERRLMEVSLIFVLTPYAELVLHKRMQKSVRLGIACGHAIAAPRHSNIHELLDMVKIYYRADVFQTAYQTQTVHPLPPSIRMRNTRPFDYNFIANVISINYVCN</sequence>
<dbReference type="EMBL" id="NBSK02000007">
    <property type="protein sequence ID" value="KAJ0195909.1"/>
    <property type="molecule type" value="Genomic_DNA"/>
</dbReference>
<dbReference type="Proteomes" id="UP000235145">
    <property type="component" value="Unassembled WGS sequence"/>
</dbReference>
<evidence type="ECO:0000313" key="2">
    <source>
        <dbReference type="Proteomes" id="UP000235145"/>
    </source>
</evidence>
<accession>A0A9R1X2G1</accession>